<accession>A0A919S1S5</accession>
<dbReference type="PANTHER" id="PTHR10587">
    <property type="entry name" value="GLYCOSYL TRANSFERASE-RELATED"/>
    <property type="match status" value="1"/>
</dbReference>
<dbReference type="InterPro" id="IPR011330">
    <property type="entry name" value="Glyco_hydro/deAcase_b/a-brl"/>
</dbReference>
<dbReference type="SUPFAM" id="SSF88713">
    <property type="entry name" value="Glycoside hydrolase/deacetylase"/>
    <property type="match status" value="1"/>
</dbReference>
<dbReference type="EMBL" id="BOPZ01000020">
    <property type="protein sequence ID" value="GIM29620.1"/>
    <property type="molecule type" value="Genomic_DNA"/>
</dbReference>
<reference evidence="2" key="1">
    <citation type="submission" date="2021-03" db="EMBL/GenBank/DDBJ databases">
        <title>Taxonomic study of Clostridium polyendosporum from meadow-gley soil under rice.</title>
        <authorList>
            <person name="Kobayashi H."/>
            <person name="Tanizawa Y."/>
            <person name="Yagura M."/>
        </authorList>
    </citation>
    <scope>NUCLEOTIDE SEQUENCE</scope>
    <source>
        <strain evidence="2">JCM 30710</strain>
    </source>
</reference>
<dbReference type="GO" id="GO:0005975">
    <property type="term" value="P:carbohydrate metabolic process"/>
    <property type="evidence" value="ECO:0007669"/>
    <property type="project" value="InterPro"/>
</dbReference>
<dbReference type="CDD" id="cd10944">
    <property type="entry name" value="CE4_SmPgdA_like"/>
    <property type="match status" value="1"/>
</dbReference>
<dbReference type="InterPro" id="IPR050248">
    <property type="entry name" value="Polysacc_deacetylase_ArnD"/>
</dbReference>
<evidence type="ECO:0000313" key="2">
    <source>
        <dbReference type="EMBL" id="GIM29620.1"/>
    </source>
</evidence>
<dbReference type="InterPro" id="IPR002509">
    <property type="entry name" value="NODB_dom"/>
</dbReference>
<dbReference type="AlphaFoldDB" id="A0A919S1S5"/>
<dbReference type="Proteomes" id="UP000679179">
    <property type="component" value="Unassembled WGS sequence"/>
</dbReference>
<dbReference type="GO" id="GO:0016810">
    <property type="term" value="F:hydrolase activity, acting on carbon-nitrogen (but not peptide) bonds"/>
    <property type="evidence" value="ECO:0007669"/>
    <property type="project" value="InterPro"/>
</dbReference>
<protein>
    <submittedName>
        <fullName evidence="2">Polysaccharide deacetylase</fullName>
    </submittedName>
</protein>
<dbReference type="PROSITE" id="PS51677">
    <property type="entry name" value="NODB"/>
    <property type="match status" value="1"/>
</dbReference>
<gene>
    <name evidence="2" type="ORF">CPJCM30710_22860</name>
</gene>
<sequence>MYRRKYGKHKKRVIALIILLFLIAVGIKTTQYFITSKTKIVQAVVIGEKSNFSEKTISLAEEVKPVEAELIKGINVISLGDKFTFDAEEIQNMLNGSEKQKDGKKIAFLTFDDGPSTTVTPQILETLKESNVKATFFIVGSSLEKSEKAKEILKREYAEGHAIGNHTYSHRYDILYPKSTINVQSFMNDIEKNQEIIKTILGDEFHTRVIRFPGGHMSWKGTNEIDKVLKEKNYNYIDWNAFNGDAQGTNKKDKDKLVKNLIKTANGKDKLIVLMHDTYGKESTAQALPEIIKYLKEQGYDFKTLK</sequence>
<feature type="domain" description="NodB homology" evidence="1">
    <location>
        <begin position="105"/>
        <end position="303"/>
    </location>
</feature>
<comment type="caution">
    <text evidence="2">The sequence shown here is derived from an EMBL/GenBank/DDBJ whole genome shotgun (WGS) entry which is preliminary data.</text>
</comment>
<proteinExistence type="predicted"/>
<evidence type="ECO:0000313" key="3">
    <source>
        <dbReference type="Proteomes" id="UP000679179"/>
    </source>
</evidence>
<dbReference type="Pfam" id="PF01522">
    <property type="entry name" value="Polysacc_deac_1"/>
    <property type="match status" value="1"/>
</dbReference>
<organism evidence="2 3">
    <name type="scientific">Clostridium polyendosporum</name>
    <dbReference type="NCBI Taxonomy" id="69208"/>
    <lineage>
        <taxon>Bacteria</taxon>
        <taxon>Bacillati</taxon>
        <taxon>Bacillota</taxon>
        <taxon>Clostridia</taxon>
        <taxon>Eubacteriales</taxon>
        <taxon>Clostridiaceae</taxon>
        <taxon>Clostridium</taxon>
    </lineage>
</organism>
<evidence type="ECO:0000259" key="1">
    <source>
        <dbReference type="PROSITE" id="PS51677"/>
    </source>
</evidence>
<dbReference type="RefSeq" id="WP_212904314.1">
    <property type="nucleotide sequence ID" value="NZ_BOPZ01000020.1"/>
</dbReference>
<dbReference type="Gene3D" id="3.20.20.370">
    <property type="entry name" value="Glycoside hydrolase/deacetylase"/>
    <property type="match status" value="1"/>
</dbReference>
<name>A0A919S1S5_9CLOT</name>
<dbReference type="PANTHER" id="PTHR10587:SF125">
    <property type="entry name" value="POLYSACCHARIDE DEACETYLASE YHEN-RELATED"/>
    <property type="match status" value="1"/>
</dbReference>
<keyword evidence="3" id="KW-1185">Reference proteome</keyword>